<keyword evidence="2" id="KW-0830">Ubiquinone</keyword>
<dbReference type="RefSeq" id="WP_070318493.1">
    <property type="nucleotide sequence ID" value="NZ_JAUSVM010000001.1"/>
</dbReference>
<sequence>MSDAAPPRPWNHNVHYHRLVLREVPPHARTALDVGTGDGLLAADLRRCVPHVVGLDLDAAVLARARAAAPQGAWVRGDALRAPFAAASFDVVTSIATLHHLPDPADALRALARLTAPGGVLVVVGCAASSEPVDAAWDTIGVVQHQVLSRTRTFWEHTAPTVWPPPHTFAQVRDAARDALPGVRWRRLPLWRYALVWRRPADERVSSA</sequence>
<proteinExistence type="predicted"/>
<evidence type="ECO:0000313" key="3">
    <source>
        <dbReference type="Proteomes" id="UP001240250"/>
    </source>
</evidence>
<reference evidence="2 3" key="1">
    <citation type="submission" date="2023-07" db="EMBL/GenBank/DDBJ databases">
        <title>Sequencing the genomes of 1000 actinobacteria strains.</title>
        <authorList>
            <person name="Klenk H.-P."/>
        </authorList>
    </citation>
    <scope>NUCLEOTIDE SEQUENCE [LARGE SCALE GENOMIC DNA]</scope>
    <source>
        <strain evidence="2 3">DSM 14785</strain>
    </source>
</reference>
<protein>
    <submittedName>
        <fullName evidence="2">Ubiquinone/menaquinone biosynthesis C-methylase UbiE</fullName>
    </submittedName>
</protein>
<feature type="domain" description="Methyltransferase type 11" evidence="1">
    <location>
        <begin position="32"/>
        <end position="123"/>
    </location>
</feature>
<dbReference type="CDD" id="cd02440">
    <property type="entry name" value="AdoMet_MTases"/>
    <property type="match status" value="1"/>
</dbReference>
<evidence type="ECO:0000259" key="1">
    <source>
        <dbReference type="Pfam" id="PF08241"/>
    </source>
</evidence>
<dbReference type="Pfam" id="PF08241">
    <property type="entry name" value="Methyltransf_11"/>
    <property type="match status" value="1"/>
</dbReference>
<dbReference type="InterPro" id="IPR029063">
    <property type="entry name" value="SAM-dependent_MTases_sf"/>
</dbReference>
<dbReference type="SUPFAM" id="SSF53335">
    <property type="entry name" value="S-adenosyl-L-methionine-dependent methyltransferases"/>
    <property type="match status" value="1"/>
</dbReference>
<dbReference type="Gene3D" id="3.40.50.150">
    <property type="entry name" value="Vaccinia Virus protein VP39"/>
    <property type="match status" value="1"/>
</dbReference>
<comment type="caution">
    <text evidence="2">The sequence shown here is derived from an EMBL/GenBank/DDBJ whole genome shotgun (WGS) entry which is preliminary data.</text>
</comment>
<keyword evidence="3" id="KW-1185">Reference proteome</keyword>
<name>A0ABU0GI54_9CELL</name>
<dbReference type="PANTHER" id="PTHR43591">
    <property type="entry name" value="METHYLTRANSFERASE"/>
    <property type="match status" value="1"/>
</dbReference>
<dbReference type="PANTHER" id="PTHR43591:SF97">
    <property type="entry name" value="CLASS I SAM-DEPENDENT METHYLTRANSFERASE"/>
    <property type="match status" value="1"/>
</dbReference>
<evidence type="ECO:0000313" key="2">
    <source>
        <dbReference type="EMBL" id="MDQ0425054.1"/>
    </source>
</evidence>
<accession>A0ABU0GI54</accession>
<dbReference type="EMBL" id="JAUSVM010000001">
    <property type="protein sequence ID" value="MDQ0425054.1"/>
    <property type="molecule type" value="Genomic_DNA"/>
</dbReference>
<dbReference type="Proteomes" id="UP001240250">
    <property type="component" value="Unassembled WGS sequence"/>
</dbReference>
<dbReference type="InterPro" id="IPR013216">
    <property type="entry name" value="Methyltransf_11"/>
</dbReference>
<organism evidence="2 3">
    <name type="scientific">Cellulomonas iranensis</name>
    <dbReference type="NCBI Taxonomy" id="76862"/>
    <lineage>
        <taxon>Bacteria</taxon>
        <taxon>Bacillati</taxon>
        <taxon>Actinomycetota</taxon>
        <taxon>Actinomycetes</taxon>
        <taxon>Micrococcales</taxon>
        <taxon>Cellulomonadaceae</taxon>
        <taxon>Cellulomonas</taxon>
    </lineage>
</organism>
<gene>
    <name evidence="2" type="ORF">JO380_001435</name>
</gene>